<organism evidence="1 2">
    <name type="scientific">Coniosporium uncinatum</name>
    <dbReference type="NCBI Taxonomy" id="93489"/>
    <lineage>
        <taxon>Eukaryota</taxon>
        <taxon>Fungi</taxon>
        <taxon>Dikarya</taxon>
        <taxon>Ascomycota</taxon>
        <taxon>Pezizomycotina</taxon>
        <taxon>Dothideomycetes</taxon>
        <taxon>Dothideomycetes incertae sedis</taxon>
        <taxon>Coniosporium</taxon>
    </lineage>
</organism>
<sequence length="310" mass="33631">MSTRVPIRLCAGIRSPAVSSKAHFRPHFQLRQPTSHIRATLSRNASTAQAVAADGRSVGTRLKNFFYGTTIIVALSFSYLYVTDTRASIHRYLLVPLLRLTHADAEDAHHFGTSALKALYSFGLHPRERSRPDKAGELSVEVFGHTLDNPVGTSGGIDKDADIPSPLFALGAAVVEVGGVTPHPQQGNPKPRVWRLPSQNALINRYGLNSEGAEHVAMQLRQRVREFAYHKGYGITAEAEQMVLDGGVGVPPGSLMEGKLLAVQVSKNKTTPDGDIQAVKRDFVTCVEHLARYADVITVNVSSPNTPGLR</sequence>
<proteinExistence type="predicted"/>
<evidence type="ECO:0000313" key="2">
    <source>
        <dbReference type="Proteomes" id="UP001186974"/>
    </source>
</evidence>
<dbReference type="EMBL" id="JAWDJW010012645">
    <property type="protein sequence ID" value="KAK3043947.1"/>
    <property type="molecule type" value="Genomic_DNA"/>
</dbReference>
<keyword evidence="2" id="KW-1185">Reference proteome</keyword>
<accession>A0ACC3CS58</accession>
<evidence type="ECO:0000313" key="1">
    <source>
        <dbReference type="EMBL" id="KAK3043947.1"/>
    </source>
</evidence>
<protein>
    <submittedName>
        <fullName evidence="1">Uncharacterized protein</fullName>
    </submittedName>
</protein>
<feature type="non-terminal residue" evidence="1">
    <location>
        <position position="310"/>
    </location>
</feature>
<dbReference type="Proteomes" id="UP001186974">
    <property type="component" value="Unassembled WGS sequence"/>
</dbReference>
<name>A0ACC3CS58_9PEZI</name>
<reference evidence="1" key="1">
    <citation type="submission" date="2024-09" db="EMBL/GenBank/DDBJ databases">
        <title>Black Yeasts Isolated from many extreme environments.</title>
        <authorList>
            <person name="Coleine C."/>
            <person name="Stajich J.E."/>
            <person name="Selbmann L."/>
        </authorList>
    </citation>
    <scope>NUCLEOTIDE SEQUENCE</scope>
    <source>
        <strain evidence="1">CCFEE 5737</strain>
    </source>
</reference>
<comment type="caution">
    <text evidence="1">The sequence shown here is derived from an EMBL/GenBank/DDBJ whole genome shotgun (WGS) entry which is preliminary data.</text>
</comment>
<gene>
    <name evidence="1" type="ORF">LTS18_002583</name>
</gene>